<gene>
    <name evidence="8" type="ORF">FRY74_04685</name>
</gene>
<evidence type="ECO:0000256" key="6">
    <source>
        <dbReference type="SAM" id="Coils"/>
    </source>
</evidence>
<dbReference type="RefSeq" id="WP_147099123.1">
    <property type="nucleotide sequence ID" value="NZ_VOOS01000002.1"/>
</dbReference>
<feature type="domain" description="ABC transporter" evidence="7">
    <location>
        <begin position="307"/>
        <end position="531"/>
    </location>
</feature>
<dbReference type="PANTHER" id="PTHR42855">
    <property type="entry name" value="ABC TRANSPORTER ATP-BINDING SUBUNIT"/>
    <property type="match status" value="1"/>
</dbReference>
<dbReference type="InterPro" id="IPR027417">
    <property type="entry name" value="P-loop_NTPase"/>
</dbReference>
<feature type="domain" description="ABC transporter" evidence="7">
    <location>
        <begin position="2"/>
        <end position="260"/>
    </location>
</feature>
<comment type="caution">
    <text evidence="8">The sequence shown here is derived from an EMBL/GenBank/DDBJ whole genome shotgun (WGS) entry which is preliminary data.</text>
</comment>
<evidence type="ECO:0000256" key="2">
    <source>
        <dbReference type="ARBA" id="ARBA00022741"/>
    </source>
</evidence>
<dbReference type="GO" id="GO:0016887">
    <property type="term" value="F:ATP hydrolysis activity"/>
    <property type="evidence" value="ECO:0007669"/>
    <property type="project" value="InterPro"/>
</dbReference>
<keyword evidence="1" id="KW-0677">Repeat</keyword>
<keyword evidence="6" id="KW-0175">Coiled coil</keyword>
<keyword evidence="2" id="KW-0547">Nucleotide-binding</keyword>
<evidence type="ECO:0000256" key="4">
    <source>
        <dbReference type="ARBA" id="ARBA00061551"/>
    </source>
</evidence>
<reference evidence="8 9" key="1">
    <citation type="submission" date="2019-08" db="EMBL/GenBank/DDBJ databases">
        <title>Genome of Vicingus serpentipes NCIMB 15042.</title>
        <authorList>
            <person name="Bowman J.P."/>
        </authorList>
    </citation>
    <scope>NUCLEOTIDE SEQUENCE [LARGE SCALE GENOMIC DNA]</scope>
    <source>
        <strain evidence="8 9">NCIMB 15042</strain>
    </source>
</reference>
<evidence type="ECO:0000313" key="9">
    <source>
        <dbReference type="Proteomes" id="UP000321721"/>
    </source>
</evidence>
<dbReference type="Proteomes" id="UP000321721">
    <property type="component" value="Unassembled WGS sequence"/>
</dbReference>
<dbReference type="InterPro" id="IPR051309">
    <property type="entry name" value="ABCF_ATPase"/>
</dbReference>
<keyword evidence="9" id="KW-1185">Reference proteome</keyword>
<dbReference type="SMART" id="SM00382">
    <property type="entry name" value="AAA"/>
    <property type="match status" value="2"/>
</dbReference>
<dbReference type="AlphaFoldDB" id="A0A5C6RWA4"/>
<dbReference type="FunFam" id="3.40.50.300:FF:000011">
    <property type="entry name" value="Putative ABC transporter ATP-binding component"/>
    <property type="match status" value="1"/>
</dbReference>
<dbReference type="InterPro" id="IPR003439">
    <property type="entry name" value="ABC_transporter-like_ATP-bd"/>
</dbReference>
<dbReference type="InterPro" id="IPR032781">
    <property type="entry name" value="ABC_tran_Xtn"/>
</dbReference>
<dbReference type="GO" id="GO:0005524">
    <property type="term" value="F:ATP binding"/>
    <property type="evidence" value="ECO:0007669"/>
    <property type="project" value="UniProtKB-KW"/>
</dbReference>
<dbReference type="CDD" id="cd03221">
    <property type="entry name" value="ABCF_EF-3"/>
    <property type="match status" value="2"/>
</dbReference>
<organism evidence="8 9">
    <name type="scientific">Vicingus serpentipes</name>
    <dbReference type="NCBI Taxonomy" id="1926625"/>
    <lineage>
        <taxon>Bacteria</taxon>
        <taxon>Pseudomonadati</taxon>
        <taxon>Bacteroidota</taxon>
        <taxon>Flavobacteriia</taxon>
        <taxon>Flavobacteriales</taxon>
        <taxon>Vicingaceae</taxon>
        <taxon>Vicingus</taxon>
    </lineage>
</organism>
<dbReference type="OrthoDB" id="1521973at2"/>
<dbReference type="Pfam" id="PF00005">
    <property type="entry name" value="ABC_tran"/>
    <property type="match status" value="2"/>
</dbReference>
<feature type="coiled-coil region" evidence="6">
    <location>
        <begin position="244"/>
        <end position="271"/>
    </location>
</feature>
<name>A0A5C6RWA4_9FLAO</name>
<dbReference type="PROSITE" id="PS50893">
    <property type="entry name" value="ABC_TRANSPORTER_2"/>
    <property type="match status" value="2"/>
</dbReference>
<dbReference type="EMBL" id="VOOS01000002">
    <property type="protein sequence ID" value="TXB65870.1"/>
    <property type="molecule type" value="Genomic_DNA"/>
</dbReference>
<keyword evidence="3 8" id="KW-0067">ATP-binding</keyword>
<dbReference type="FunFam" id="3.40.50.300:FF:000070">
    <property type="entry name" value="Putative ABC transporter ATP-binding component"/>
    <property type="match status" value="1"/>
</dbReference>
<dbReference type="InterPro" id="IPR003593">
    <property type="entry name" value="AAA+_ATPase"/>
</dbReference>
<dbReference type="SUPFAM" id="SSF52540">
    <property type="entry name" value="P-loop containing nucleoside triphosphate hydrolases"/>
    <property type="match status" value="2"/>
</dbReference>
<sequence>MIAAHNVSLQYGKRILFDEVNIKFNHGECYGVIGANGAGKSTFLKILSGEIAPNSGNVTIEPGKRMAVLSQDHNKYNDQTVLNTIMMGHEKLWKIMQEKDAIYMKEDFSEADGIKASELEAEFAEMDGWNAESDAASILSGLGIGEEFHYTLMADMNGSQKVRILLAQAVFGNPDILILDEPTNDLDIHTIGWLENFLLDFKNTVIVVSHDRHFLDTVCTVIADIDFNKISLFTGNYTFWYQSSQLALRQKQSANKKADEKKKELQEFIARFSANASKSKQATGRKKMLEKINVEDIKPSSRRYPAIIFNQVREAGDQILHITGMSKAGLFSGLDLNVNKGDKIAIVSKNSMAVTALFEILNGNMKADSGEFNYGQTIHTSYLPTNNDGFFNGDDNLIDWLRQYSEEKDEVYIRGFLGKMLFSGEEVFKKSDVLSGGEKVRCMTSRMMLAEGNLLMLDEPTNHLDLESITAFNNSLIDFKGTILFTSHDHEFTQTVANRIVELTPNGCIDKLMTYDEYLENEKVAEQQTSLYA</sequence>
<comment type="similarity">
    <text evidence="4">Belongs to the ABC transporter superfamily. ABCF family. YbiT subfamily.</text>
</comment>
<proteinExistence type="inferred from homology"/>
<evidence type="ECO:0000313" key="8">
    <source>
        <dbReference type="EMBL" id="TXB65870.1"/>
    </source>
</evidence>
<evidence type="ECO:0000256" key="1">
    <source>
        <dbReference type="ARBA" id="ARBA00022737"/>
    </source>
</evidence>
<dbReference type="Pfam" id="PF12848">
    <property type="entry name" value="ABC_tran_Xtn"/>
    <property type="match status" value="1"/>
</dbReference>
<evidence type="ECO:0000256" key="3">
    <source>
        <dbReference type="ARBA" id="ARBA00022840"/>
    </source>
</evidence>
<evidence type="ECO:0000259" key="7">
    <source>
        <dbReference type="PROSITE" id="PS50893"/>
    </source>
</evidence>
<protein>
    <recommendedName>
        <fullName evidence="5">Probable ATP-binding protein YbiT</fullName>
    </recommendedName>
</protein>
<evidence type="ECO:0000256" key="5">
    <source>
        <dbReference type="ARBA" id="ARBA00074044"/>
    </source>
</evidence>
<dbReference type="Gene3D" id="3.40.50.300">
    <property type="entry name" value="P-loop containing nucleotide triphosphate hydrolases"/>
    <property type="match status" value="2"/>
</dbReference>
<accession>A0A5C6RWA4</accession>
<dbReference type="PANTHER" id="PTHR42855:SF2">
    <property type="entry name" value="DRUG RESISTANCE ABC TRANSPORTER,ATP-BINDING PROTEIN"/>
    <property type="match status" value="1"/>
</dbReference>